<evidence type="ECO:0000256" key="6">
    <source>
        <dbReference type="ARBA" id="ARBA00022964"/>
    </source>
</evidence>
<dbReference type="NCBIfam" id="TIGR02408">
    <property type="entry name" value="ectoine_ThpD"/>
    <property type="match status" value="1"/>
</dbReference>
<comment type="caution">
    <text evidence="12">The sequence shown here is derived from an EMBL/GenBank/DDBJ whole genome shotgun (WGS) entry which is preliminary data.</text>
</comment>
<reference evidence="12 13" key="1">
    <citation type="submission" date="2020-04" db="EMBL/GenBank/DDBJ databases">
        <authorList>
            <person name="Yoon J."/>
        </authorList>
    </citation>
    <scope>NUCLEOTIDE SEQUENCE [LARGE SCALE GENOMIC DNA]</scope>
    <source>
        <strain evidence="12 13">KMU-166</strain>
    </source>
</reference>
<protein>
    <recommendedName>
        <fullName evidence="10">Ectoine hydroxylase</fullName>
        <ecNumber evidence="10">1.14.11.55</ecNumber>
    </recommendedName>
</protein>
<dbReference type="RefSeq" id="WP_168450584.1">
    <property type="nucleotide sequence ID" value="NZ_JAAWWK010000004.1"/>
</dbReference>
<evidence type="ECO:0000313" key="12">
    <source>
        <dbReference type="EMBL" id="NKI18051.1"/>
    </source>
</evidence>
<dbReference type="PANTHER" id="PTHR20883">
    <property type="entry name" value="PHYTANOYL-COA DIOXYGENASE DOMAIN CONTAINING 1"/>
    <property type="match status" value="1"/>
</dbReference>
<dbReference type="SUPFAM" id="SSF51197">
    <property type="entry name" value="Clavaminate synthase-like"/>
    <property type="match status" value="1"/>
</dbReference>
<feature type="region of interest" description="Disordered" evidence="11">
    <location>
        <begin position="1"/>
        <end position="34"/>
    </location>
</feature>
<evidence type="ECO:0000256" key="5">
    <source>
        <dbReference type="ARBA" id="ARBA00022723"/>
    </source>
</evidence>
<dbReference type="Gene3D" id="2.60.120.620">
    <property type="entry name" value="q2cbj1_9rhob like domain"/>
    <property type="match status" value="1"/>
</dbReference>
<evidence type="ECO:0000256" key="7">
    <source>
        <dbReference type="ARBA" id="ARBA00023002"/>
    </source>
</evidence>
<keyword evidence="7 12" id="KW-0560">Oxidoreductase</keyword>
<comment type="catalytic activity">
    <reaction evidence="9">
        <text>L-ectoine + 2-oxoglutarate + O2 = 5-hydroxyectoine + succinate + CO2</text>
        <dbReference type="Rhea" id="RHEA:45740"/>
        <dbReference type="ChEBI" id="CHEBI:15379"/>
        <dbReference type="ChEBI" id="CHEBI:16526"/>
        <dbReference type="ChEBI" id="CHEBI:16810"/>
        <dbReference type="ChEBI" id="CHEBI:30031"/>
        <dbReference type="ChEBI" id="CHEBI:58515"/>
        <dbReference type="ChEBI" id="CHEBI:85413"/>
        <dbReference type="EC" id="1.14.11.55"/>
    </reaction>
</comment>
<comment type="function">
    <text evidence="2">Involved in the biosynthesis of 5-hydroxyectoine, called compatible solute, which helps organisms to survive extreme osmotic stress by acting as a highly soluble organic osmolyte. Catalyzes the 2-oxoglutarate-dependent selective hydroxylation of L-ectoine to yield (4S,5S)-5-hydroxyectoine.</text>
</comment>
<comment type="cofactor">
    <cofactor evidence="1">
        <name>Fe(2+)</name>
        <dbReference type="ChEBI" id="CHEBI:29033"/>
    </cofactor>
</comment>
<keyword evidence="5" id="KW-0479">Metal-binding</keyword>
<keyword evidence="13" id="KW-1185">Reference proteome</keyword>
<evidence type="ECO:0000256" key="2">
    <source>
        <dbReference type="ARBA" id="ARBA00004063"/>
    </source>
</evidence>
<comment type="subunit">
    <text evidence="4">Homodimer.</text>
</comment>
<accession>A0ABX1GFX9</accession>
<evidence type="ECO:0000313" key="13">
    <source>
        <dbReference type="Proteomes" id="UP000765845"/>
    </source>
</evidence>
<dbReference type="Pfam" id="PF05721">
    <property type="entry name" value="PhyH"/>
    <property type="match status" value="1"/>
</dbReference>
<comment type="similarity">
    <text evidence="3">Belongs to the PhyH family. EctD subfamily.</text>
</comment>
<keyword evidence="8" id="KW-0408">Iron</keyword>
<evidence type="ECO:0000256" key="10">
    <source>
        <dbReference type="NCBIfam" id="TIGR02408"/>
    </source>
</evidence>
<evidence type="ECO:0000256" key="11">
    <source>
        <dbReference type="SAM" id="MobiDB-lite"/>
    </source>
</evidence>
<evidence type="ECO:0000256" key="3">
    <source>
        <dbReference type="ARBA" id="ARBA00007851"/>
    </source>
</evidence>
<name>A0ABX1GFX9_9GAMM</name>
<keyword evidence="6" id="KW-0223">Dioxygenase</keyword>
<dbReference type="PANTHER" id="PTHR20883:SF48">
    <property type="entry name" value="ECTOINE DIOXYGENASE"/>
    <property type="match status" value="1"/>
</dbReference>
<dbReference type="Proteomes" id="UP000765845">
    <property type="component" value="Unassembled WGS sequence"/>
</dbReference>
<dbReference type="GO" id="GO:0016491">
    <property type="term" value="F:oxidoreductase activity"/>
    <property type="evidence" value="ECO:0007669"/>
    <property type="project" value="UniProtKB-KW"/>
</dbReference>
<evidence type="ECO:0000256" key="9">
    <source>
        <dbReference type="ARBA" id="ARBA00049228"/>
    </source>
</evidence>
<feature type="compositionally biased region" description="Basic and acidic residues" evidence="11">
    <location>
        <begin position="1"/>
        <end position="15"/>
    </location>
</feature>
<evidence type="ECO:0000256" key="4">
    <source>
        <dbReference type="ARBA" id="ARBA00011738"/>
    </source>
</evidence>
<evidence type="ECO:0000256" key="1">
    <source>
        <dbReference type="ARBA" id="ARBA00001954"/>
    </source>
</evidence>
<dbReference type="EMBL" id="JAAWWK010000004">
    <property type="protein sequence ID" value="NKI18051.1"/>
    <property type="molecule type" value="Genomic_DNA"/>
</dbReference>
<organism evidence="12 13">
    <name type="scientific">Spongiibacter thalassae</name>
    <dbReference type="NCBI Taxonomy" id="2721624"/>
    <lineage>
        <taxon>Bacteria</taxon>
        <taxon>Pseudomonadati</taxon>
        <taxon>Pseudomonadota</taxon>
        <taxon>Gammaproteobacteria</taxon>
        <taxon>Cellvibrionales</taxon>
        <taxon>Spongiibacteraceae</taxon>
        <taxon>Spongiibacter</taxon>
    </lineage>
</organism>
<gene>
    <name evidence="12" type="primary">thpD</name>
    <name evidence="12" type="ORF">HCU74_11615</name>
</gene>
<dbReference type="InterPro" id="IPR012774">
    <property type="entry name" value="EctD"/>
</dbReference>
<proteinExistence type="inferred from homology"/>
<dbReference type="InterPro" id="IPR008775">
    <property type="entry name" value="Phytyl_CoA_dOase-like"/>
</dbReference>
<sequence>MYVEASRRAELHGDRIFTTPARQDPYPSRLSAPPPKRLLPRHESLAQQISKNGPLTPTQCADFERDGFLFEESFLGADDIALFQQELDRLLSRDAFRGREFTITEPDSAAIRSLFAVHFLSTAFKKLAFDPRLLGRVEQLLGGQAYIHQSRINYKPGFVGKGFDWHSDFETWHAEDGMPAMRAISASIVLTDNTPFNGPLMLIPGSHQFFVPCVGETPEDNYRQSLKKQRIGTPPEEALRELIDRGGIQAPTGAAGSLLLFDCNTLHGSQPNMSPQPRSNVFFVYNRRDNLCTEPYGAAKPRPEFLAHRPDKNWTPIM</sequence>
<evidence type="ECO:0000256" key="8">
    <source>
        <dbReference type="ARBA" id="ARBA00023004"/>
    </source>
</evidence>
<dbReference type="EC" id="1.14.11.55" evidence="10"/>